<dbReference type="EMBL" id="JAAGVY010000059">
    <property type="protein sequence ID" value="NEN25528.1"/>
    <property type="molecule type" value="Genomic_DNA"/>
</dbReference>
<dbReference type="Proteomes" id="UP000486602">
    <property type="component" value="Unassembled WGS sequence"/>
</dbReference>
<keyword evidence="4" id="KW-1185">Reference proteome</keyword>
<dbReference type="Gene3D" id="3.40.710.10">
    <property type="entry name" value="DD-peptidase/beta-lactamase superfamily"/>
    <property type="match status" value="1"/>
</dbReference>
<keyword evidence="1" id="KW-0472">Membrane</keyword>
<keyword evidence="1" id="KW-0812">Transmembrane</keyword>
<keyword evidence="1" id="KW-1133">Transmembrane helix</keyword>
<evidence type="ECO:0000259" key="2">
    <source>
        <dbReference type="Pfam" id="PF00144"/>
    </source>
</evidence>
<dbReference type="InterPro" id="IPR001466">
    <property type="entry name" value="Beta-lactam-related"/>
</dbReference>
<dbReference type="Pfam" id="PF00144">
    <property type="entry name" value="Beta-lactamase"/>
    <property type="match status" value="1"/>
</dbReference>
<dbReference type="PANTHER" id="PTHR43283:SF7">
    <property type="entry name" value="BETA-LACTAMASE-RELATED DOMAIN-CONTAINING PROTEIN"/>
    <property type="match status" value="1"/>
</dbReference>
<reference evidence="3 4" key="1">
    <citation type="submission" date="2020-02" db="EMBL/GenBank/DDBJ databases">
        <title>Out from the shadows clarifying the taxonomy of the family Cryomorphaceae and related taxa by utilizing the GTDB taxonomic framework.</title>
        <authorList>
            <person name="Bowman J.P."/>
        </authorList>
    </citation>
    <scope>NUCLEOTIDE SEQUENCE [LARGE SCALE GENOMIC DNA]</scope>
    <source>
        <strain evidence="3 4">QSSC 1-22</strain>
    </source>
</reference>
<feature type="transmembrane region" description="Helical" evidence="1">
    <location>
        <begin position="5"/>
        <end position="24"/>
    </location>
</feature>
<dbReference type="PANTHER" id="PTHR43283">
    <property type="entry name" value="BETA-LACTAMASE-RELATED"/>
    <property type="match status" value="1"/>
</dbReference>
<comment type="caution">
    <text evidence="3">The sequence shown here is derived from an EMBL/GenBank/DDBJ whole genome shotgun (WGS) entry which is preliminary data.</text>
</comment>
<keyword evidence="3" id="KW-0378">Hydrolase</keyword>
<evidence type="ECO:0000313" key="4">
    <source>
        <dbReference type="Proteomes" id="UP000486602"/>
    </source>
</evidence>
<feature type="domain" description="Beta-lactamase-related" evidence="2">
    <location>
        <begin position="156"/>
        <end position="416"/>
    </location>
</feature>
<dbReference type="GO" id="GO:0016787">
    <property type="term" value="F:hydrolase activity"/>
    <property type="evidence" value="ECO:0007669"/>
    <property type="project" value="UniProtKB-KW"/>
</dbReference>
<organism evidence="3 4">
    <name type="scientific">Cryomorpha ignava</name>
    <dbReference type="NCBI Taxonomy" id="101383"/>
    <lineage>
        <taxon>Bacteria</taxon>
        <taxon>Pseudomonadati</taxon>
        <taxon>Bacteroidota</taxon>
        <taxon>Flavobacteriia</taxon>
        <taxon>Flavobacteriales</taxon>
        <taxon>Cryomorphaceae</taxon>
        <taxon>Cryomorpha</taxon>
    </lineage>
</organism>
<protein>
    <submittedName>
        <fullName evidence="3">Serine hydrolase</fullName>
    </submittedName>
</protein>
<dbReference type="InterPro" id="IPR012338">
    <property type="entry name" value="Beta-lactam/transpept-like"/>
</dbReference>
<dbReference type="InterPro" id="IPR050789">
    <property type="entry name" value="Diverse_Enzym_Activities"/>
</dbReference>
<gene>
    <name evidence="3" type="ORF">G3O08_18710</name>
</gene>
<proteinExistence type="predicted"/>
<evidence type="ECO:0000256" key="1">
    <source>
        <dbReference type="SAM" id="Phobius"/>
    </source>
</evidence>
<dbReference type="SUPFAM" id="SSF56601">
    <property type="entry name" value="beta-lactamase/transpeptidase-like"/>
    <property type="match status" value="1"/>
</dbReference>
<dbReference type="RefSeq" id="WP_163286978.1">
    <property type="nucleotide sequence ID" value="NZ_JAAGVY010000059.1"/>
</dbReference>
<name>A0A7K3WVG3_9FLAO</name>
<sequence length="443" mass="49126">MKKTIIIVVSLLLLILLALYFFVYPKLEIVSGYNAKILCSCVFVSDMSQEKAEAEDLGFSLLWLSSNAVDKEGKTVKSNVLGMHPKMAVYRKGLGCTLINNTDDDDFLSKSVEIDSESYAPEIWPTQNVAGSKTMQDAINMAFDEGEENPIYRTRAVVVIKDGELVGERYGEGFSKESKLLGWSMTKSITSALSGILAKRGFWNPSAPMPVSSWQKDERGQITLENVLQQTVGLKWDEDYANVSTATKMLYSKDNMGAYAASQPLVSKPGSVWEYSSGTSNILAGTMRQAFSNTDEYLSFPQSALFGPIGARNFVIETDATNHFVGSSYGYAPARDWAKVGLLYLNMGNWFDNQIIDTSWVATSVIAVAESDGAYGYQFWLNQGGKFQNYSPDSYWMNGYQGQQVSIHPEDNLVVVRIGVTYDQADFPFDAWMKEIKAAAKDL</sequence>
<accession>A0A7K3WVG3</accession>
<evidence type="ECO:0000313" key="3">
    <source>
        <dbReference type="EMBL" id="NEN25528.1"/>
    </source>
</evidence>
<dbReference type="AlphaFoldDB" id="A0A7K3WVG3"/>